<dbReference type="SUPFAM" id="SSF55048">
    <property type="entry name" value="Probable ACP-binding domain of malonyl-CoA ACP transacylase"/>
    <property type="match status" value="1"/>
</dbReference>
<dbReference type="CDD" id="cd05195">
    <property type="entry name" value="enoyl_red"/>
    <property type="match status" value="1"/>
</dbReference>
<keyword evidence="2" id="KW-0596">Phosphopantetheine</keyword>
<dbReference type="InterPro" id="IPR016036">
    <property type="entry name" value="Malonyl_transacylase_ACP-bd"/>
</dbReference>
<dbReference type="InterPro" id="IPR042104">
    <property type="entry name" value="PKS_dehydratase_sf"/>
</dbReference>
<dbReference type="InterPro" id="IPR020841">
    <property type="entry name" value="PKS_Beta-ketoAc_synthase_dom"/>
</dbReference>
<feature type="active site" description="Proton donor; for dehydratase activity" evidence="6">
    <location>
        <position position="915"/>
    </location>
</feature>
<dbReference type="GO" id="GO:0016746">
    <property type="term" value="F:acyltransferase activity"/>
    <property type="evidence" value="ECO:0007669"/>
    <property type="project" value="InterPro"/>
</dbReference>
<dbReference type="SUPFAM" id="SSF53335">
    <property type="entry name" value="S-adenosyl-L-methionine-dependent methyltransferases"/>
    <property type="match status" value="1"/>
</dbReference>
<feature type="region of interest" description="C-terminal hotdog fold" evidence="6">
    <location>
        <begin position="841"/>
        <end position="1004"/>
    </location>
</feature>
<dbReference type="InterPro" id="IPR036736">
    <property type="entry name" value="ACP-like_sf"/>
</dbReference>
<dbReference type="CDD" id="cd00833">
    <property type="entry name" value="PKS"/>
    <property type="match status" value="1"/>
</dbReference>
<dbReference type="SUPFAM" id="SSF47336">
    <property type="entry name" value="ACP-like"/>
    <property type="match status" value="1"/>
</dbReference>
<dbReference type="GO" id="GO:0016491">
    <property type="term" value="F:oxidoreductase activity"/>
    <property type="evidence" value="ECO:0007669"/>
    <property type="project" value="InterPro"/>
</dbReference>
<dbReference type="InterPro" id="IPR032821">
    <property type="entry name" value="PKS_assoc"/>
</dbReference>
<feature type="domain" description="Ketosynthase family 3 (KS3)" evidence="8">
    <location>
        <begin position="1"/>
        <end position="178"/>
    </location>
</feature>
<dbReference type="InterPro" id="IPR009081">
    <property type="entry name" value="PP-bd_ACP"/>
</dbReference>
<dbReference type="Gene3D" id="3.40.47.10">
    <property type="match status" value="1"/>
</dbReference>
<proteinExistence type="predicted"/>
<dbReference type="InterPro" id="IPR014043">
    <property type="entry name" value="Acyl_transferase_dom"/>
</dbReference>
<dbReference type="Pfam" id="PF02801">
    <property type="entry name" value="Ketoacyl-synt_C"/>
    <property type="match status" value="1"/>
</dbReference>
<dbReference type="InterPro" id="IPR016039">
    <property type="entry name" value="Thiolase-like"/>
</dbReference>
<feature type="region of interest" description="N-terminal hotdog fold" evidence="6">
    <location>
        <begin position="693"/>
        <end position="813"/>
    </location>
</feature>
<dbReference type="InterPro" id="IPR050444">
    <property type="entry name" value="Polyketide_Synthase"/>
</dbReference>
<evidence type="ECO:0008006" key="12">
    <source>
        <dbReference type="Google" id="ProtNLM"/>
    </source>
</evidence>
<keyword evidence="3" id="KW-0597">Phosphoprotein</keyword>
<dbReference type="SUPFAM" id="SSF53901">
    <property type="entry name" value="Thiolase-like"/>
    <property type="match status" value="1"/>
</dbReference>
<dbReference type="InterPro" id="IPR049900">
    <property type="entry name" value="PKS_mFAS_DH"/>
</dbReference>
<feature type="domain" description="PKS/mFAS DH" evidence="9">
    <location>
        <begin position="693"/>
        <end position="1004"/>
    </location>
</feature>
<feature type="active site" description="Proton acceptor; for dehydratase activity" evidence="6">
    <location>
        <position position="725"/>
    </location>
</feature>
<dbReference type="Gene3D" id="1.10.1200.10">
    <property type="entry name" value="ACP-like"/>
    <property type="match status" value="1"/>
</dbReference>
<dbReference type="Gene3D" id="3.90.180.10">
    <property type="entry name" value="Medium-chain alcohol dehydrogenases, catalytic domain"/>
    <property type="match status" value="1"/>
</dbReference>
<dbReference type="Pfam" id="PF16197">
    <property type="entry name" value="KAsynt_C_assoc"/>
    <property type="match status" value="1"/>
</dbReference>
<dbReference type="InterPro" id="IPR001227">
    <property type="entry name" value="Ac_transferase_dom_sf"/>
</dbReference>
<dbReference type="PANTHER" id="PTHR45681:SF4">
    <property type="entry name" value="BETA-KETOACYL SYNTHASE FAMILY PROTEIN-RELATED"/>
    <property type="match status" value="1"/>
</dbReference>
<evidence type="ECO:0000256" key="4">
    <source>
        <dbReference type="ARBA" id="ARBA00022679"/>
    </source>
</evidence>
<name>A0AAN7TXT5_9MYCE</name>
<dbReference type="PROSITE" id="PS50075">
    <property type="entry name" value="CARRIER"/>
    <property type="match status" value="1"/>
</dbReference>
<comment type="function">
    <text evidence="5">Probable polyketide synthase.</text>
</comment>
<evidence type="ECO:0000259" key="9">
    <source>
        <dbReference type="PROSITE" id="PS52019"/>
    </source>
</evidence>
<dbReference type="InterPro" id="IPR016035">
    <property type="entry name" value="Acyl_Trfase/lysoPLipase"/>
</dbReference>
<evidence type="ECO:0000256" key="3">
    <source>
        <dbReference type="ARBA" id="ARBA00022553"/>
    </source>
</evidence>
<dbReference type="SUPFAM" id="SSF50129">
    <property type="entry name" value="GroES-like"/>
    <property type="match status" value="1"/>
</dbReference>
<dbReference type="InterPro" id="IPR013968">
    <property type="entry name" value="PKS_KR"/>
</dbReference>
<dbReference type="Gene3D" id="3.40.366.10">
    <property type="entry name" value="Malonyl-Coenzyme A Acyl Carrier Protein, domain 2"/>
    <property type="match status" value="1"/>
</dbReference>
<protein>
    <recommendedName>
        <fullName evidence="12">Carrier domain-containing protein</fullName>
    </recommendedName>
</protein>
<feature type="domain" description="Carrier" evidence="7">
    <location>
        <begin position="2255"/>
        <end position="2329"/>
    </location>
</feature>
<reference evidence="10 11" key="1">
    <citation type="submission" date="2023-11" db="EMBL/GenBank/DDBJ databases">
        <title>Dfirmibasis_genome.</title>
        <authorList>
            <person name="Edelbroek B."/>
            <person name="Kjellin J."/>
            <person name="Jerlstrom-Hultqvist J."/>
            <person name="Soderbom F."/>
        </authorList>
    </citation>
    <scope>NUCLEOTIDE SEQUENCE [LARGE SCALE GENOMIC DNA]</scope>
    <source>
        <strain evidence="10 11">TNS-C-14</strain>
    </source>
</reference>
<evidence type="ECO:0000259" key="7">
    <source>
        <dbReference type="PROSITE" id="PS50075"/>
    </source>
</evidence>
<dbReference type="InterPro" id="IPR014031">
    <property type="entry name" value="Ketoacyl_synth_C"/>
</dbReference>
<dbReference type="PANTHER" id="PTHR45681">
    <property type="entry name" value="POLYKETIDE SYNTHASE 44-RELATED"/>
    <property type="match status" value="1"/>
</dbReference>
<evidence type="ECO:0000256" key="2">
    <source>
        <dbReference type="ARBA" id="ARBA00022450"/>
    </source>
</evidence>
<dbReference type="Pfam" id="PF23297">
    <property type="entry name" value="ACP_SdgA_C"/>
    <property type="match status" value="1"/>
</dbReference>
<comment type="cofactor">
    <cofactor evidence="1">
        <name>pantetheine 4'-phosphate</name>
        <dbReference type="ChEBI" id="CHEBI:47942"/>
    </cofactor>
</comment>
<keyword evidence="11" id="KW-1185">Reference proteome</keyword>
<dbReference type="SMART" id="SM00825">
    <property type="entry name" value="PKS_KS"/>
    <property type="match status" value="1"/>
</dbReference>
<dbReference type="Gene3D" id="3.40.50.720">
    <property type="entry name" value="NAD(P)-binding Rossmann-like Domain"/>
    <property type="match status" value="2"/>
</dbReference>
<dbReference type="Pfam" id="PF08659">
    <property type="entry name" value="KR"/>
    <property type="match status" value="1"/>
</dbReference>
<dbReference type="PROSITE" id="PS52004">
    <property type="entry name" value="KS3_2"/>
    <property type="match status" value="1"/>
</dbReference>
<dbReference type="InterPro" id="IPR013154">
    <property type="entry name" value="ADH-like_N"/>
</dbReference>
<gene>
    <name evidence="10" type="ORF">RB653_003499</name>
</gene>
<dbReference type="Pfam" id="PF08242">
    <property type="entry name" value="Methyltransf_12"/>
    <property type="match status" value="1"/>
</dbReference>
<dbReference type="EMBL" id="JAVFKY010000001">
    <property type="protein sequence ID" value="KAK5581919.1"/>
    <property type="molecule type" value="Genomic_DNA"/>
</dbReference>
<dbReference type="CDD" id="cd08954">
    <property type="entry name" value="KR_1_FAS_SDR_x"/>
    <property type="match status" value="1"/>
</dbReference>
<dbReference type="SMART" id="SM00822">
    <property type="entry name" value="PKS_KR"/>
    <property type="match status" value="1"/>
</dbReference>
<dbReference type="InterPro" id="IPR011032">
    <property type="entry name" value="GroES-like_sf"/>
</dbReference>
<evidence type="ECO:0000259" key="8">
    <source>
        <dbReference type="PROSITE" id="PS52004"/>
    </source>
</evidence>
<evidence type="ECO:0000256" key="5">
    <source>
        <dbReference type="ARBA" id="ARBA00037046"/>
    </source>
</evidence>
<dbReference type="SMART" id="SM00829">
    <property type="entry name" value="PKS_ER"/>
    <property type="match status" value="1"/>
</dbReference>
<dbReference type="SUPFAM" id="SSF51735">
    <property type="entry name" value="NAD(P)-binding Rossmann-fold domains"/>
    <property type="match status" value="2"/>
</dbReference>
<evidence type="ECO:0000256" key="1">
    <source>
        <dbReference type="ARBA" id="ARBA00001957"/>
    </source>
</evidence>
<accession>A0AAN7TXT5</accession>
<dbReference type="Proteomes" id="UP001344447">
    <property type="component" value="Unassembled WGS sequence"/>
</dbReference>
<dbReference type="SUPFAM" id="SSF52151">
    <property type="entry name" value="FabD/lysophospholipase-like"/>
    <property type="match status" value="1"/>
</dbReference>
<dbReference type="Gene3D" id="3.40.50.150">
    <property type="entry name" value="Vaccinia Virus protein VP39"/>
    <property type="match status" value="1"/>
</dbReference>
<sequence>MDFSNSNVDGNVINDKSNFYSPSKVSQSENIKLTLSMSSSLSTNGRIEPKDINYIEAHATGTPTGDPIETEAISMVFKDSGHSLKHNCPLLIGSIKSNIGHAESASGIASLIKCCIMYRYQCFVPNNHFNKPNPSIKFNEWNLKVVTEATPFPKDKIVSMLVSNYGITGSNVCVLLSDYSPFKSNNEKSISSIRSNNTNIGGNFKMLVPFSANSVTSLEKYQNLIIQSNQSKSDFNDFIYDQIHYKSTSLCQRSVIIASNWEEFNNKANHIKSLNDYVSNISIERKTPTVVFVFCGQGSQYNTMGLELYKSQPIFRESMDLLDKKLSNYYGYSILEKLRSIPNDVADVDKSNSNTSLNINSTLIVQPSLSILMVSLFKLYRHWGIEPSFIIGHSLGENIASYCSGMIDLDTFCYLVYHRSVAQHKISGTGRMLSINISSEQFKLEYSHKYPNIEIACYNSPTSIVIAGNEQSLLEIMEHSKKSGIFSVLLGSLSSFHTSSQRMIKHEILELNIQNKSPTIPTFSTVTTELFNEKTTPFNSEYVYENIEKPVLFQQTIANIYKHIESLDLGKDVVFIEISPHPTLSFYLNQMKPPTSNKYFNNGEESSISIYSALNRKKNDGQEFLKTISKLYCENGLNVNFKSQLQYKQFTNINHNYNNRNKKRLFNQYQWDDQTFWTETNENKHFRESGLSIDHIGIPNISTPFKSYDTFIDIEKQTFQWLKGHQVKNKYIFPGCGYIDILLKLYPSQDLIIDSIEFIVPLVLIEGDSQRLQTVIYNTSTTDFKIINHFKEKKKDQWIQSSTGNFQLFKNSESNNMNEINYQCYSSKKFNIKDILSNECNLTKLSKNELYSRIYFKTDLNYTAEFKRVEKCYLGEKCSLAIIPLNFQYSKDLINTSINDDGDEPILTFDTPLVDSCLHGLLGLIENKNSILLEKIEGFKIHHKNIPTKKTRSLQHDNIYIYSKFNYKVKDSESTSVAVMLSDGTVIMEIESVVCRFLESTKDPMIIENPSDEIFIPFFQLKDSPIQLPYNLNYLGSYENNKERSTTATPQTATTTLYGDNFVFCIIDDLKSYLNERSPTFNEEIKTLDIDQLKRIYCNSKTNYKHERLFSFIFELLKNSNGIKQDKTTLEINYPKEMEHVNRVSKILAKLLIPLSNDDDITDTPQSLFQDGFMDYFYSNQSELILNHILISKAITKSIETLLNEKMVFRILEFGSGTSALSIIVLKEIIFILMKENRNCHQIDIQYTWSDVSAAFILDAKEKLSKFIKNHTNVNLEFKVIDLEQSSLTEKYDLKPSKYDFIIMSNVIHVVKNVRNSLNEIYKLLTPNGHLLFVEPVYRSIYIDFLFGIFEQWWAFEDTDLRIDRCSMKRETWVNLLSECNFKDTITSNGDFTFIIHTRKPSIFELSKNSPSLFDSSYDQIIIFSDLSTTETITNKNSNDFTKQIKLLNNNNQINKIKEISSIEQFKQLEKTLTNNSIILFTKTMNQLNLNNFKDVTLEFIEINKSLLKNKLNCKNILVSVNSHSNNYLSSSVIGVIKYLYDFPQIQVYNFDFDSISIENNNSNNNSNMISIIQTLINSNQYYEKEFHIMDNKIYCQRYKKETKFKNKYISNSFETEKQRLTTKFSITNLEYELSSKVWLLNDNEVEVNVKGTSINYRDYLITSGLISTDSIYSNKNTTTNTQYIAYDFSAVVSRVGKNVKDFKVGDSVLGICYGGDKSTHAVVGADQLLHKPNNINFQEASIVLSIYLSSFISIYSVGNLKSNESILIHSATGGVGLSSLNILKWKAHKSFIFCTVGSEEKEQYLRDTYGDFITGIYSSRNKQYPQQIKQRLKELGSNQNGVHLIINTLSSKDLMNSNFKCLDNQVGGRIVDLSITHLNNSEYINNSKFKYNVGYHNVDISGMDKVVLLKSIGKSLLEAIENGELSIKMPITEFSNKNSKDAIFYINERKHIGKIVINNDYDHLDDLLKNDLNINDNYSILKSNYRINESNIGKNIIITGQVGIILEILKWIIKFSDSVENIIILSKSLMKWELEMLINKTKKIKPNLKFHFKSIDIGNSDQLNQSIDEILNDNLQIENIESIFHFAFSATKCFVEEISMEHLDVSHGAKTMGSINLHNQQLKRGWKLINFVMASSVTSIIGSENQCSYVSACNTIDSFSKYRRSLGLPSICVNYGIINLGFVERNRIAVEMTQDVFLSTNQILGSLDLQIQNQNHFTNSIVCKNCFLMNSSQSDIKFSKFNFNNNNNDSNKKLVENGKKEMVMSKISEFLSISESKINSNLRLLDYGIDSLVIIQIKNWIDREFKKDIVTIQQLQTLTIASTIQILW</sequence>
<evidence type="ECO:0000313" key="10">
    <source>
        <dbReference type="EMBL" id="KAK5581919.1"/>
    </source>
</evidence>
<dbReference type="CDD" id="cd02440">
    <property type="entry name" value="AdoMet_MTases"/>
    <property type="match status" value="1"/>
</dbReference>
<dbReference type="Gene3D" id="3.10.129.110">
    <property type="entry name" value="Polyketide synthase dehydratase"/>
    <property type="match status" value="1"/>
</dbReference>
<dbReference type="InterPro" id="IPR029063">
    <property type="entry name" value="SAM-dependent_MTases_sf"/>
</dbReference>
<evidence type="ECO:0000256" key="6">
    <source>
        <dbReference type="PROSITE-ProRule" id="PRU01363"/>
    </source>
</evidence>
<dbReference type="InterPro" id="IPR036291">
    <property type="entry name" value="NAD(P)-bd_dom_sf"/>
</dbReference>
<dbReference type="SMART" id="SM00827">
    <property type="entry name" value="PKS_AT"/>
    <property type="match status" value="1"/>
</dbReference>
<comment type="caution">
    <text evidence="10">The sequence shown here is derived from an EMBL/GenBank/DDBJ whole genome shotgun (WGS) entry which is preliminary data.</text>
</comment>
<dbReference type="Gene3D" id="3.30.70.3290">
    <property type="match status" value="1"/>
</dbReference>
<dbReference type="InterPro" id="IPR057326">
    <property type="entry name" value="KR_dom"/>
</dbReference>
<dbReference type="PROSITE" id="PS52019">
    <property type="entry name" value="PKS_MFAS_DH"/>
    <property type="match status" value="1"/>
</dbReference>
<dbReference type="InterPro" id="IPR020843">
    <property type="entry name" value="ER"/>
</dbReference>
<organism evidence="10 11">
    <name type="scientific">Dictyostelium firmibasis</name>
    <dbReference type="NCBI Taxonomy" id="79012"/>
    <lineage>
        <taxon>Eukaryota</taxon>
        <taxon>Amoebozoa</taxon>
        <taxon>Evosea</taxon>
        <taxon>Eumycetozoa</taxon>
        <taxon>Dictyostelia</taxon>
        <taxon>Dictyosteliales</taxon>
        <taxon>Dictyosteliaceae</taxon>
        <taxon>Dictyostelium</taxon>
    </lineage>
</organism>
<keyword evidence="4" id="KW-0808">Transferase</keyword>
<dbReference type="Pfam" id="PF00698">
    <property type="entry name" value="Acyl_transf_1"/>
    <property type="match status" value="1"/>
</dbReference>
<dbReference type="Pfam" id="PF08240">
    <property type="entry name" value="ADH_N"/>
    <property type="match status" value="1"/>
</dbReference>
<evidence type="ECO:0000313" key="11">
    <source>
        <dbReference type="Proteomes" id="UP001344447"/>
    </source>
</evidence>
<dbReference type="InterPro" id="IPR013217">
    <property type="entry name" value="Methyltransf_12"/>
</dbReference>